<evidence type="ECO:0000256" key="1">
    <source>
        <dbReference type="SAM" id="MobiDB-lite"/>
    </source>
</evidence>
<evidence type="ECO:0000313" key="2">
    <source>
        <dbReference type="EMBL" id="EMY77540.1"/>
    </source>
</evidence>
<proteinExistence type="predicted"/>
<dbReference type="EMBL" id="AOHC02000036">
    <property type="protein sequence ID" value="EMY77540.1"/>
    <property type="molecule type" value="Genomic_DNA"/>
</dbReference>
<dbReference type="Proteomes" id="UP000012313">
    <property type="component" value="Unassembled WGS sequence"/>
</dbReference>
<comment type="caution">
    <text evidence="2">The sequence shown here is derived from an EMBL/GenBank/DDBJ whole genome shotgun (WGS) entry which is preliminary data.</text>
</comment>
<accession>N1WF16</accession>
<evidence type="ECO:0000313" key="3">
    <source>
        <dbReference type="Proteomes" id="UP000012313"/>
    </source>
</evidence>
<dbReference type="AlphaFoldDB" id="N1WF16"/>
<protein>
    <submittedName>
        <fullName evidence="2">Uncharacterized protein</fullName>
    </submittedName>
</protein>
<name>N1WF16_9LEPT</name>
<feature type="region of interest" description="Disordered" evidence="1">
    <location>
        <begin position="55"/>
        <end position="78"/>
    </location>
</feature>
<organism evidence="2 3">
    <name type="scientific">Leptospira weilii serovar Ranarum str. ICFT</name>
    <dbReference type="NCBI Taxonomy" id="1218598"/>
    <lineage>
        <taxon>Bacteria</taxon>
        <taxon>Pseudomonadati</taxon>
        <taxon>Spirochaetota</taxon>
        <taxon>Spirochaetia</taxon>
        <taxon>Leptospirales</taxon>
        <taxon>Leptospiraceae</taxon>
        <taxon>Leptospira</taxon>
    </lineage>
</organism>
<keyword evidence="3" id="KW-1185">Reference proteome</keyword>
<gene>
    <name evidence="2" type="ORF">LEP1GSC060_0167</name>
</gene>
<sequence>MELKGFFRKNFFGSKIGIFPKLRELPLFRCQRIPSFCFRKEFGLESICRKRNKLPYSIPSQKKNPDKETRSRRSRIQRSKRTRRLFRKSFLVSF</sequence>
<reference evidence="2" key="1">
    <citation type="submission" date="2013-03" db="EMBL/GenBank/DDBJ databases">
        <authorList>
            <person name="Harkins D.M."/>
            <person name="Durkin A.S."/>
            <person name="Brinkac L.M."/>
            <person name="Haft D.H."/>
            <person name="Selengut J.D."/>
            <person name="Sanka R."/>
            <person name="DePew J."/>
            <person name="Purushe J."/>
            <person name="Hartskeerl R.A."/>
            <person name="Ahmed A."/>
            <person name="van der Linden H."/>
            <person name="Goris M.G.A."/>
            <person name="Vinetz J.M."/>
            <person name="Sutton G.G."/>
            <person name="Nierman W.C."/>
            <person name="Fouts D.E."/>
        </authorList>
    </citation>
    <scope>NUCLEOTIDE SEQUENCE [LARGE SCALE GENOMIC DNA]</scope>
    <source>
        <strain evidence="2">ICFT</strain>
    </source>
</reference>